<dbReference type="AlphaFoldDB" id="A0A267MHU4"/>
<proteinExistence type="predicted"/>
<dbReference type="Proteomes" id="UP000216024">
    <property type="component" value="Unassembled WGS sequence"/>
</dbReference>
<evidence type="ECO:0000256" key="2">
    <source>
        <dbReference type="SAM" id="SignalP"/>
    </source>
</evidence>
<feature type="compositionally biased region" description="Basic and acidic residues" evidence="1">
    <location>
        <begin position="93"/>
        <end position="118"/>
    </location>
</feature>
<evidence type="ECO:0000313" key="3">
    <source>
        <dbReference type="EMBL" id="PAB58982.1"/>
    </source>
</evidence>
<feature type="signal peptide" evidence="2">
    <location>
        <begin position="1"/>
        <end position="22"/>
    </location>
</feature>
<gene>
    <name evidence="3" type="ORF">CCE28_12425</name>
</gene>
<sequence length="337" mass="37979">MFKSKNFFVFILITAMLFTSTACTKKAKKPSPEEEEAKKIPEIIKELEKQILTVTYMADLVPYYERSVKQREELAKKELQEEILKKGSTSKESNSKSSEESGDSKESGGSEEGGKEGGKSPNQVQDKPDPLMFQEMLLADVIKEEKVLEEDKDAKKVPQDLNEVWKKISDTVIKLHQTWNTLEPMLLSKNAASVSILEFDKNLELLTKHSLNHDYFNTILLSNRLTYCLAEFTAYGKAKIPPTVYSLKYFLRDSILKAAKGDFAGSKEDLAIIEAQSVNVKNKLKGKNAKIIIEKFEASIKNLNDAIDQKDVNLIKINASIVMKNVISMANDIESQI</sequence>
<feature type="chain" id="PRO_5038683772" description="Imelysin-like domain-containing protein" evidence="2">
    <location>
        <begin position="23"/>
        <end position="337"/>
    </location>
</feature>
<dbReference type="EMBL" id="NIBG01000010">
    <property type="protein sequence ID" value="PAB58982.1"/>
    <property type="molecule type" value="Genomic_DNA"/>
</dbReference>
<comment type="caution">
    <text evidence="3">The sequence shown here is derived from an EMBL/GenBank/DDBJ whole genome shotgun (WGS) entry which is preliminary data.</text>
</comment>
<protein>
    <recommendedName>
        <fullName evidence="5">Imelysin-like domain-containing protein</fullName>
    </recommendedName>
</protein>
<dbReference type="RefSeq" id="WP_095134048.1">
    <property type="nucleotide sequence ID" value="NZ_NIBG01000010.1"/>
</dbReference>
<feature type="region of interest" description="Disordered" evidence="1">
    <location>
        <begin position="85"/>
        <end position="128"/>
    </location>
</feature>
<keyword evidence="4" id="KW-1185">Reference proteome</keyword>
<accession>A0A267MHU4</accession>
<name>A0A267MHU4_9FIRM</name>
<organism evidence="3 4">
    <name type="scientific">Anaeromicrobium sediminis</name>
    <dbReference type="NCBI Taxonomy" id="1478221"/>
    <lineage>
        <taxon>Bacteria</taxon>
        <taxon>Bacillati</taxon>
        <taxon>Bacillota</taxon>
        <taxon>Clostridia</taxon>
        <taxon>Peptostreptococcales</taxon>
        <taxon>Thermotaleaceae</taxon>
        <taxon>Anaeromicrobium</taxon>
    </lineage>
</organism>
<keyword evidence="2" id="KW-0732">Signal</keyword>
<evidence type="ECO:0000313" key="4">
    <source>
        <dbReference type="Proteomes" id="UP000216024"/>
    </source>
</evidence>
<dbReference type="PROSITE" id="PS51257">
    <property type="entry name" value="PROKAR_LIPOPROTEIN"/>
    <property type="match status" value="1"/>
</dbReference>
<reference evidence="3 4" key="1">
    <citation type="submission" date="2017-06" db="EMBL/GenBank/DDBJ databases">
        <title>Draft genome sequence of anaerobic fermentative bacterium Anaeromicrobium sediminis DY2726D isolated from West Pacific Ocean sediments.</title>
        <authorList>
            <person name="Zeng X."/>
        </authorList>
    </citation>
    <scope>NUCLEOTIDE SEQUENCE [LARGE SCALE GENOMIC DNA]</scope>
    <source>
        <strain evidence="3 4">DY2726D</strain>
    </source>
</reference>
<dbReference type="OrthoDB" id="2080525at2"/>
<evidence type="ECO:0008006" key="5">
    <source>
        <dbReference type="Google" id="ProtNLM"/>
    </source>
</evidence>
<evidence type="ECO:0000256" key="1">
    <source>
        <dbReference type="SAM" id="MobiDB-lite"/>
    </source>
</evidence>